<organism evidence="1 2">
    <name type="scientific">Photobacterium gaetbulicola Gung47</name>
    <dbReference type="NCBI Taxonomy" id="658445"/>
    <lineage>
        <taxon>Bacteria</taxon>
        <taxon>Pseudomonadati</taxon>
        <taxon>Pseudomonadota</taxon>
        <taxon>Gammaproteobacteria</taxon>
        <taxon>Vibrionales</taxon>
        <taxon>Vibrionaceae</taxon>
        <taxon>Photobacterium</taxon>
    </lineage>
</organism>
<dbReference type="AlphaFoldDB" id="A0A0C5WQP6"/>
<dbReference type="EMBL" id="CP005974">
    <property type="protein sequence ID" value="AJR08687.1"/>
    <property type="molecule type" value="Genomic_DNA"/>
</dbReference>
<accession>A0A0C5WQP6</accession>
<dbReference type="HOGENOM" id="CLU_2168608_0_0_6"/>
<name>A0A0C5WQP6_9GAMM</name>
<reference evidence="1 2" key="1">
    <citation type="submission" date="2013-05" db="EMBL/GenBank/DDBJ databases">
        <title>Complete genome sequence of the lipase-producing bacterium Photobacterium gaetbulicola Gung47.</title>
        <authorList>
            <person name="Kim Y.-O."/>
        </authorList>
    </citation>
    <scope>NUCLEOTIDE SEQUENCE [LARGE SCALE GENOMIC DNA]</scope>
    <source>
        <strain evidence="1 2">Gung47</strain>
    </source>
</reference>
<keyword evidence="2" id="KW-1185">Reference proteome</keyword>
<dbReference type="Proteomes" id="UP000032303">
    <property type="component" value="Chromosome 2"/>
</dbReference>
<dbReference type="STRING" id="658445.H744_2c2023"/>
<sequence>MSSQLYCEINEDGTGFRPIEATMKTDTAAQSLPELFITRAEYNALLRSFGALNVRLDDIKEAFKNAKALKELDPSYPVDLSFYELHIEETKQASEIIRAMCMRASVAEDA</sequence>
<evidence type="ECO:0000313" key="1">
    <source>
        <dbReference type="EMBL" id="AJR08687.1"/>
    </source>
</evidence>
<proteinExistence type="predicted"/>
<dbReference type="KEGG" id="pgb:H744_2c2023"/>
<protein>
    <submittedName>
        <fullName evidence="1">Uncharacterized protein</fullName>
    </submittedName>
</protein>
<gene>
    <name evidence="1" type="ORF">H744_2c2023</name>
</gene>
<dbReference type="PATRIC" id="fig|658445.3.peg.3997"/>
<evidence type="ECO:0000313" key="2">
    <source>
        <dbReference type="Proteomes" id="UP000032303"/>
    </source>
</evidence>